<keyword evidence="3" id="KW-1185">Reference proteome</keyword>
<feature type="signal peptide" evidence="1">
    <location>
        <begin position="1"/>
        <end position="31"/>
    </location>
</feature>
<dbReference type="Proteomes" id="UP000703269">
    <property type="component" value="Unassembled WGS sequence"/>
</dbReference>
<proteinExistence type="predicted"/>
<feature type="chain" id="PRO_5040359197" description="Secreted protein" evidence="1">
    <location>
        <begin position="32"/>
        <end position="83"/>
    </location>
</feature>
<dbReference type="AlphaFoldDB" id="A0A9P3G3J3"/>
<evidence type="ECO:0008006" key="4">
    <source>
        <dbReference type="Google" id="ProtNLM"/>
    </source>
</evidence>
<dbReference type="EMBL" id="BPQB01000009">
    <property type="protein sequence ID" value="GJE88458.1"/>
    <property type="molecule type" value="Genomic_DNA"/>
</dbReference>
<evidence type="ECO:0000313" key="2">
    <source>
        <dbReference type="EMBL" id="GJE88458.1"/>
    </source>
</evidence>
<organism evidence="2 3">
    <name type="scientific">Phanerochaete sordida</name>
    <dbReference type="NCBI Taxonomy" id="48140"/>
    <lineage>
        <taxon>Eukaryota</taxon>
        <taxon>Fungi</taxon>
        <taxon>Dikarya</taxon>
        <taxon>Basidiomycota</taxon>
        <taxon>Agaricomycotina</taxon>
        <taxon>Agaricomycetes</taxon>
        <taxon>Polyporales</taxon>
        <taxon>Phanerochaetaceae</taxon>
        <taxon>Phanerochaete</taxon>
    </lineage>
</organism>
<keyword evidence="1" id="KW-0732">Signal</keyword>
<name>A0A9P3G3J3_9APHY</name>
<comment type="caution">
    <text evidence="2">The sequence shown here is derived from an EMBL/GenBank/DDBJ whole genome shotgun (WGS) entry which is preliminary data.</text>
</comment>
<protein>
    <recommendedName>
        <fullName evidence="4">Secreted protein</fullName>
    </recommendedName>
</protein>
<evidence type="ECO:0000313" key="3">
    <source>
        <dbReference type="Proteomes" id="UP000703269"/>
    </source>
</evidence>
<gene>
    <name evidence="2" type="ORF">PsYK624_045410</name>
</gene>
<accession>A0A9P3G3J3</accession>
<reference evidence="2 3" key="1">
    <citation type="submission" date="2021-08" db="EMBL/GenBank/DDBJ databases">
        <title>Draft Genome Sequence of Phanerochaete sordida strain YK-624.</title>
        <authorList>
            <person name="Mori T."/>
            <person name="Dohra H."/>
            <person name="Suzuki T."/>
            <person name="Kawagishi H."/>
            <person name="Hirai H."/>
        </authorList>
    </citation>
    <scope>NUCLEOTIDE SEQUENCE [LARGE SCALE GENOMIC DNA]</scope>
    <source>
        <strain evidence="2 3">YK-624</strain>
    </source>
</reference>
<sequence length="83" mass="9195">MQLAVHNWMCELFRILCLLAVAAVNRSRSLALQPKLAPSPFMTTFRAVAPSCRGQPGQSTRPSICTLSPSPPVSAWGLWWRTQ</sequence>
<evidence type="ECO:0000256" key="1">
    <source>
        <dbReference type="SAM" id="SignalP"/>
    </source>
</evidence>